<comment type="caution">
    <text evidence="1">The sequence shown here is derived from an EMBL/GenBank/DDBJ whole genome shotgun (WGS) entry which is preliminary data.</text>
</comment>
<evidence type="ECO:0008006" key="3">
    <source>
        <dbReference type="Google" id="ProtNLM"/>
    </source>
</evidence>
<name>A0A0A5GR30_9BACI</name>
<accession>A0A0A5GR30</accession>
<organism evidence="1 2">
    <name type="scientific">Pontibacillus halophilus JSM 076056 = DSM 19796</name>
    <dbReference type="NCBI Taxonomy" id="1385510"/>
    <lineage>
        <taxon>Bacteria</taxon>
        <taxon>Bacillati</taxon>
        <taxon>Bacillota</taxon>
        <taxon>Bacilli</taxon>
        <taxon>Bacillales</taxon>
        <taxon>Bacillaceae</taxon>
        <taxon>Pontibacillus</taxon>
    </lineage>
</organism>
<proteinExistence type="predicted"/>
<protein>
    <recommendedName>
        <fullName evidence="3">DUF4025 domain-containing protein</fullName>
    </recommendedName>
</protein>
<sequence length="44" mass="5078">MNEKEKRDEQLYYDDQGDQITAQQLNDSYASGSIDDTVTQHKAK</sequence>
<dbReference type="AlphaFoldDB" id="A0A0A5GR30"/>
<dbReference type="Proteomes" id="UP000030528">
    <property type="component" value="Unassembled WGS sequence"/>
</dbReference>
<dbReference type="RefSeq" id="WP_267879655.1">
    <property type="nucleotide sequence ID" value="NZ_AVPE01000002.1"/>
</dbReference>
<evidence type="ECO:0000313" key="1">
    <source>
        <dbReference type="EMBL" id="KGX93610.1"/>
    </source>
</evidence>
<gene>
    <name evidence="1" type="ORF">N781_09895</name>
</gene>
<reference evidence="1 2" key="1">
    <citation type="submission" date="2013-08" db="EMBL/GenBank/DDBJ databases">
        <authorList>
            <person name="Huang J."/>
            <person name="Wang G."/>
        </authorList>
    </citation>
    <scope>NUCLEOTIDE SEQUENCE [LARGE SCALE GENOMIC DNA]</scope>
    <source>
        <strain evidence="1 2">JSM 076056</strain>
    </source>
</reference>
<evidence type="ECO:0000313" key="2">
    <source>
        <dbReference type="Proteomes" id="UP000030528"/>
    </source>
</evidence>
<dbReference type="EMBL" id="AVPE01000002">
    <property type="protein sequence ID" value="KGX93610.1"/>
    <property type="molecule type" value="Genomic_DNA"/>
</dbReference>
<keyword evidence="2" id="KW-1185">Reference proteome</keyword>